<protein>
    <submittedName>
        <fullName evidence="6">Flagellar hook-associated protein 3</fullName>
    </submittedName>
</protein>
<proteinExistence type="inferred from homology"/>
<sequence length="298" mass="31484">MISRVTHQTVQKSTLANLQMNLDRMSRLQAQMSGGKVITRPSDDPGGTAAVLQLRSDKRAAEQHSRNIDNGLGWLGSIDSALTTSLASLRRARDLTVQGANGANSAQAREAIAIELEGIRDAMLSEANTTHLGRSVFAGTSDAGMAFTGPDGTPPYAWTGATSSSVERRITPDTTVRVDVDGAAAYGQGAESVFALIDSIVTGLRTGGDVAPLLNGLDDRMKAMLGELGSVGTRYGQLETAQQANQKTLMDLKSQISGIEDIDLAEVIVELQSQEVAYQAALGATARVLQPSLLDFLR</sequence>
<feature type="domain" description="Flagellin C-terminal" evidence="5">
    <location>
        <begin position="216"/>
        <end position="297"/>
    </location>
</feature>
<dbReference type="RefSeq" id="WP_035060029.1">
    <property type="nucleotide sequence ID" value="NZ_AXCZ01000069.1"/>
</dbReference>
<dbReference type="SUPFAM" id="SSF64518">
    <property type="entry name" value="Phase 1 flagellin"/>
    <property type="match status" value="1"/>
</dbReference>
<accession>A0A0A0BYQ5</accession>
<evidence type="ECO:0000256" key="2">
    <source>
        <dbReference type="ARBA" id="ARBA00005709"/>
    </source>
</evidence>
<keyword evidence="7" id="KW-1185">Reference proteome</keyword>
<dbReference type="InterPro" id="IPR046358">
    <property type="entry name" value="Flagellin_C"/>
</dbReference>
<dbReference type="InterPro" id="IPR001029">
    <property type="entry name" value="Flagellin_N"/>
</dbReference>
<keyword evidence="6" id="KW-0282">Flagellum</keyword>
<dbReference type="AlphaFoldDB" id="A0A0A0BYQ5"/>
<evidence type="ECO:0000259" key="5">
    <source>
        <dbReference type="Pfam" id="PF00700"/>
    </source>
</evidence>
<dbReference type="Gene3D" id="1.20.1330.10">
    <property type="entry name" value="f41 fragment of flagellin, N-terminal domain"/>
    <property type="match status" value="1"/>
</dbReference>
<dbReference type="InterPro" id="IPR013384">
    <property type="entry name" value="Flagell_FlgL"/>
</dbReference>
<dbReference type="GO" id="GO:0009424">
    <property type="term" value="C:bacterial-type flagellum hook"/>
    <property type="evidence" value="ECO:0007669"/>
    <property type="project" value="InterPro"/>
</dbReference>
<name>A0A0A0BYQ5_9CELL</name>
<evidence type="ECO:0000256" key="1">
    <source>
        <dbReference type="ARBA" id="ARBA00004365"/>
    </source>
</evidence>
<dbReference type="PANTHER" id="PTHR42792">
    <property type="entry name" value="FLAGELLIN"/>
    <property type="match status" value="1"/>
</dbReference>
<evidence type="ECO:0000256" key="3">
    <source>
        <dbReference type="ARBA" id="ARBA00023143"/>
    </source>
</evidence>
<feature type="domain" description="Flagellin N-terminal" evidence="4">
    <location>
        <begin position="6"/>
        <end position="140"/>
    </location>
</feature>
<dbReference type="OrthoDB" id="9758307at2"/>
<keyword evidence="6" id="KW-0966">Cell projection</keyword>
<evidence type="ECO:0000313" key="7">
    <source>
        <dbReference type="Proteomes" id="UP000054314"/>
    </source>
</evidence>
<comment type="similarity">
    <text evidence="2">Belongs to the bacterial flagellin family.</text>
</comment>
<comment type="subcellular location">
    <subcellularLocation>
        <location evidence="1">Bacterial flagellum</location>
    </subcellularLocation>
</comment>
<evidence type="ECO:0000259" key="4">
    <source>
        <dbReference type="Pfam" id="PF00669"/>
    </source>
</evidence>
<gene>
    <name evidence="6" type="ORF">N869_12370</name>
</gene>
<comment type="caution">
    <text evidence="6">The sequence shown here is derived from an EMBL/GenBank/DDBJ whole genome shotgun (WGS) entry which is preliminary data.</text>
</comment>
<dbReference type="Pfam" id="PF00669">
    <property type="entry name" value="Flagellin_N"/>
    <property type="match status" value="1"/>
</dbReference>
<organism evidence="6 7">
    <name type="scientific">Cellulomonas bogoriensis 69B4 = DSM 16987</name>
    <dbReference type="NCBI Taxonomy" id="1386082"/>
    <lineage>
        <taxon>Bacteria</taxon>
        <taxon>Bacillati</taxon>
        <taxon>Actinomycetota</taxon>
        <taxon>Actinomycetes</taxon>
        <taxon>Micrococcales</taxon>
        <taxon>Cellulomonadaceae</taxon>
        <taxon>Cellulomonas</taxon>
    </lineage>
</organism>
<dbReference type="InterPro" id="IPR001492">
    <property type="entry name" value="Flagellin"/>
</dbReference>
<evidence type="ECO:0000313" key="6">
    <source>
        <dbReference type="EMBL" id="KGM13066.1"/>
    </source>
</evidence>
<reference evidence="6 7" key="1">
    <citation type="submission" date="2013-08" db="EMBL/GenBank/DDBJ databases">
        <title>Genome sequencing of Cellulomonas bogoriensis 69B4.</title>
        <authorList>
            <person name="Chen F."/>
            <person name="Li Y."/>
            <person name="Wang G."/>
        </authorList>
    </citation>
    <scope>NUCLEOTIDE SEQUENCE [LARGE SCALE GENOMIC DNA]</scope>
    <source>
        <strain evidence="6 7">69B4</strain>
    </source>
</reference>
<dbReference type="PANTHER" id="PTHR42792:SF1">
    <property type="entry name" value="FLAGELLAR HOOK-ASSOCIATED PROTEIN 3"/>
    <property type="match status" value="1"/>
</dbReference>
<dbReference type="GO" id="GO:0005198">
    <property type="term" value="F:structural molecule activity"/>
    <property type="evidence" value="ECO:0007669"/>
    <property type="project" value="InterPro"/>
</dbReference>
<dbReference type="GO" id="GO:0071973">
    <property type="term" value="P:bacterial-type flagellum-dependent cell motility"/>
    <property type="evidence" value="ECO:0007669"/>
    <property type="project" value="InterPro"/>
</dbReference>
<dbReference type="Proteomes" id="UP000054314">
    <property type="component" value="Unassembled WGS sequence"/>
</dbReference>
<dbReference type="NCBIfam" id="TIGR02550">
    <property type="entry name" value="flagell_flgL"/>
    <property type="match status" value="1"/>
</dbReference>
<dbReference type="EMBL" id="AXCZ01000069">
    <property type="protein sequence ID" value="KGM13066.1"/>
    <property type="molecule type" value="Genomic_DNA"/>
</dbReference>
<keyword evidence="6" id="KW-0969">Cilium</keyword>
<dbReference type="Pfam" id="PF00700">
    <property type="entry name" value="Flagellin_C"/>
    <property type="match status" value="1"/>
</dbReference>
<keyword evidence="3" id="KW-0975">Bacterial flagellum</keyword>